<dbReference type="Proteomes" id="UP000199063">
    <property type="component" value="Unassembled WGS sequence"/>
</dbReference>
<dbReference type="EMBL" id="FNHI01000002">
    <property type="protein sequence ID" value="SDL97440.1"/>
    <property type="molecule type" value="Genomic_DNA"/>
</dbReference>
<dbReference type="PROSITE" id="PS51257">
    <property type="entry name" value="PROKAR_LIPOPROTEIN"/>
    <property type="match status" value="1"/>
</dbReference>
<protein>
    <recommendedName>
        <fullName evidence="4">Lipoprotein</fullName>
    </recommendedName>
</protein>
<name>A0A1G9PF80_9ACTN</name>
<dbReference type="AlphaFoldDB" id="A0A1G9PF80"/>
<evidence type="ECO:0000313" key="3">
    <source>
        <dbReference type="Proteomes" id="UP000199063"/>
    </source>
</evidence>
<accession>A0A1G9PF80</accession>
<gene>
    <name evidence="2" type="ORF">SAMN05444921_102471</name>
</gene>
<evidence type="ECO:0008006" key="4">
    <source>
        <dbReference type="Google" id="ProtNLM"/>
    </source>
</evidence>
<organism evidence="2 3">
    <name type="scientific">Streptomyces wuyuanensis</name>
    <dbReference type="NCBI Taxonomy" id="1196353"/>
    <lineage>
        <taxon>Bacteria</taxon>
        <taxon>Bacillati</taxon>
        <taxon>Actinomycetota</taxon>
        <taxon>Actinomycetes</taxon>
        <taxon>Kitasatosporales</taxon>
        <taxon>Streptomycetaceae</taxon>
        <taxon>Streptomyces</taxon>
    </lineage>
</organism>
<dbReference type="STRING" id="1196353.SAMN05444921_102471"/>
<dbReference type="OrthoDB" id="4336783at2"/>
<feature type="signal peptide" evidence="1">
    <location>
        <begin position="1"/>
        <end position="29"/>
    </location>
</feature>
<sequence>MPRHHAPRPALAAVAVTAAALLLAGCNDAGGLESAGATPTAVGPVELWPELPEISAPPVDYGESDTERVRGIEVPGGDVRTVDPVAVVQAEVAAHPGQVTGPDGLYEQTARQIRECRTKPAKCPVLKPYYRDLTGDGKDELIVGITMPEQQTAIRVYMPEKGGLTRIMSDAEAIVSVELAGRDLILRAVSAGIPGYEYRTAWSWDEQQRAMLPARDEIVRVKPSRPAPESSADAR</sequence>
<dbReference type="GeneID" id="40828418"/>
<evidence type="ECO:0000313" key="2">
    <source>
        <dbReference type="EMBL" id="SDL97440.1"/>
    </source>
</evidence>
<evidence type="ECO:0000256" key="1">
    <source>
        <dbReference type="SAM" id="SignalP"/>
    </source>
</evidence>
<reference evidence="3" key="1">
    <citation type="submission" date="2016-10" db="EMBL/GenBank/DDBJ databases">
        <authorList>
            <person name="Varghese N."/>
            <person name="Submissions S."/>
        </authorList>
    </citation>
    <scope>NUCLEOTIDE SEQUENCE [LARGE SCALE GENOMIC DNA]</scope>
    <source>
        <strain evidence="3">CGMCC 4.7042</strain>
    </source>
</reference>
<feature type="chain" id="PRO_5039120213" description="Lipoprotein" evidence="1">
    <location>
        <begin position="30"/>
        <end position="235"/>
    </location>
</feature>
<keyword evidence="1" id="KW-0732">Signal</keyword>
<proteinExistence type="predicted"/>
<dbReference type="RefSeq" id="WP_093652635.1">
    <property type="nucleotide sequence ID" value="NZ_FNHI01000002.1"/>
</dbReference>
<keyword evidence="3" id="KW-1185">Reference proteome</keyword>